<dbReference type="OrthoDB" id="1711508at2759"/>
<sequence>MGRLRQNLLFVWDRYECTDSGFKSLENKRKPLFFKELGNLWKHFDGKYSESDTVY</sequence>
<evidence type="ECO:0000313" key="1">
    <source>
        <dbReference type="EMBL" id="CAB4287268.1"/>
    </source>
</evidence>
<evidence type="ECO:0000313" key="2">
    <source>
        <dbReference type="EMBL" id="CAB4317650.1"/>
    </source>
</evidence>
<gene>
    <name evidence="1" type="ORF">CURHAP_LOCUS45154</name>
    <name evidence="2" type="ORF">ORAREDHAP_LOCUS44496</name>
</gene>
<proteinExistence type="predicted"/>
<name>A0A6J5VMU4_PRUAR</name>
<accession>A0A6J5VMU4</accession>
<reference evidence="1 3" key="2">
    <citation type="submission" date="2020-05" db="EMBL/GenBank/DDBJ databases">
        <authorList>
            <person name="Campoy J."/>
            <person name="Schneeberger K."/>
            <person name="Spophaly S."/>
        </authorList>
    </citation>
    <scope>NUCLEOTIDE SEQUENCE [LARGE SCALE GENOMIC DNA]</scope>
    <source>
        <strain evidence="1">PruArmRojPasFocal</strain>
    </source>
</reference>
<evidence type="ECO:0000313" key="3">
    <source>
        <dbReference type="Proteomes" id="UP000507222"/>
    </source>
</evidence>
<evidence type="ECO:0000313" key="4">
    <source>
        <dbReference type="Proteomes" id="UP000507245"/>
    </source>
</evidence>
<dbReference type="EMBL" id="CAEKDK010000007">
    <property type="protein sequence ID" value="CAB4287268.1"/>
    <property type="molecule type" value="Genomic_DNA"/>
</dbReference>
<dbReference type="AlphaFoldDB" id="A0A6J5VMU4"/>
<organism evidence="1 3">
    <name type="scientific">Prunus armeniaca</name>
    <name type="common">Apricot</name>
    <name type="synonym">Armeniaca vulgaris</name>
    <dbReference type="NCBI Taxonomy" id="36596"/>
    <lineage>
        <taxon>Eukaryota</taxon>
        <taxon>Viridiplantae</taxon>
        <taxon>Streptophyta</taxon>
        <taxon>Embryophyta</taxon>
        <taxon>Tracheophyta</taxon>
        <taxon>Spermatophyta</taxon>
        <taxon>Magnoliopsida</taxon>
        <taxon>eudicotyledons</taxon>
        <taxon>Gunneridae</taxon>
        <taxon>Pentapetalae</taxon>
        <taxon>rosids</taxon>
        <taxon>fabids</taxon>
        <taxon>Rosales</taxon>
        <taxon>Rosaceae</taxon>
        <taxon>Amygdaloideae</taxon>
        <taxon>Amygdaleae</taxon>
        <taxon>Prunus</taxon>
    </lineage>
</organism>
<dbReference type="Gene3D" id="3.40.50.1000">
    <property type="entry name" value="HAD superfamily/HAD-like"/>
    <property type="match status" value="1"/>
</dbReference>
<keyword evidence="4" id="KW-1185">Reference proteome</keyword>
<dbReference type="EMBL" id="CAEKKB010000007">
    <property type="protein sequence ID" value="CAB4317650.1"/>
    <property type="molecule type" value="Genomic_DNA"/>
</dbReference>
<dbReference type="InterPro" id="IPR023214">
    <property type="entry name" value="HAD_sf"/>
</dbReference>
<dbReference type="Proteomes" id="UP000507245">
    <property type="component" value="Unassembled WGS sequence"/>
</dbReference>
<reference evidence="4" key="1">
    <citation type="journal article" date="2020" name="Genome Biol.">
        <title>Gamete binning: chromosome-level and haplotype-resolved genome assembly enabled by high-throughput single-cell sequencing of gamete genomes.</title>
        <authorList>
            <person name="Campoy J.A."/>
            <person name="Sun H."/>
            <person name="Goel M."/>
            <person name="Jiao W.-B."/>
            <person name="Folz-Donahue K."/>
            <person name="Wang N."/>
            <person name="Rubio M."/>
            <person name="Liu C."/>
            <person name="Kukat C."/>
            <person name="Ruiz D."/>
            <person name="Huettel B."/>
            <person name="Schneeberger K."/>
        </authorList>
    </citation>
    <scope>NUCLEOTIDE SEQUENCE [LARGE SCALE GENOMIC DNA]</scope>
    <source>
        <strain evidence="4">cv. Rojo Pasion</strain>
    </source>
</reference>
<dbReference type="Proteomes" id="UP000507222">
    <property type="component" value="Unassembled WGS sequence"/>
</dbReference>
<protein>
    <submittedName>
        <fullName evidence="1">Uncharacterized protein</fullName>
    </submittedName>
</protein>